<name>A0A9D1PXW4_9BACT</name>
<dbReference type="SMART" id="SM00825">
    <property type="entry name" value="PKS_KS"/>
    <property type="match status" value="1"/>
</dbReference>
<keyword evidence="2 3" id="KW-0808">Transferase</keyword>
<dbReference type="Pfam" id="PF02801">
    <property type="entry name" value="Ketoacyl-synt_C"/>
    <property type="match status" value="1"/>
</dbReference>
<dbReference type="EMBL" id="DXHV01000077">
    <property type="protein sequence ID" value="HIW01313.1"/>
    <property type="molecule type" value="Genomic_DNA"/>
</dbReference>
<sequence>MQRVVITGMGLCSSLGHSRAQVVTSLHKRQNTFCLSDVLPDIVVSPVRDTGDDAATARLKSWRHRRYLSRGGTLAVLAGLRAVEDARLPRLPEDMGLIGCAAPTLDVAAEQGLAAADPLLLDALWLLRWLPGTPVSALATLLGVHGPGLALGCACASGLAALGEGWLRIRHGVVPCLLVACGDSRLSLGGLLGYARARTLSHGFVPQEASRPFDRARNGFVPGEGGAALVLESLEHARARGARIWAEVLGYGASLDAGSLAAPDAEGRFAQRAIEKALQEASCTAADLDWVSTHGTGTRLNDEMEAGVLRRMFAGEPRLPLLAAVKSWTGHLASACGALEAVVCLWAAAEGFLPLVRNLEHPLAADLPFVTERTQWQGRSLACGLVENFGFGGQNAALMLRLWQEKSEQ</sequence>
<dbReference type="InterPro" id="IPR000794">
    <property type="entry name" value="Beta-ketoacyl_synthase"/>
</dbReference>
<dbReference type="PANTHER" id="PTHR11712">
    <property type="entry name" value="POLYKETIDE SYNTHASE-RELATED"/>
    <property type="match status" value="1"/>
</dbReference>
<dbReference type="InterPro" id="IPR016039">
    <property type="entry name" value="Thiolase-like"/>
</dbReference>
<reference evidence="5" key="2">
    <citation type="submission" date="2021-04" db="EMBL/GenBank/DDBJ databases">
        <authorList>
            <person name="Gilroy R."/>
        </authorList>
    </citation>
    <scope>NUCLEOTIDE SEQUENCE</scope>
    <source>
        <strain evidence="5">ChiHecec2B26-446</strain>
    </source>
</reference>
<comment type="caution">
    <text evidence="5">The sequence shown here is derived from an EMBL/GenBank/DDBJ whole genome shotgun (WGS) entry which is preliminary data.</text>
</comment>
<dbReference type="Proteomes" id="UP000886752">
    <property type="component" value="Unassembled WGS sequence"/>
</dbReference>
<dbReference type="InterPro" id="IPR020841">
    <property type="entry name" value="PKS_Beta-ketoAc_synthase_dom"/>
</dbReference>
<dbReference type="PANTHER" id="PTHR11712:SF336">
    <property type="entry name" value="3-OXOACYL-[ACYL-CARRIER-PROTEIN] SYNTHASE, MITOCHONDRIAL"/>
    <property type="match status" value="1"/>
</dbReference>
<evidence type="ECO:0000313" key="6">
    <source>
        <dbReference type="Proteomes" id="UP000886752"/>
    </source>
</evidence>
<comment type="similarity">
    <text evidence="1 3">Belongs to the thiolase-like superfamily. Beta-ketoacyl-ACP synthases family.</text>
</comment>
<evidence type="ECO:0000313" key="5">
    <source>
        <dbReference type="EMBL" id="HIW01313.1"/>
    </source>
</evidence>
<organism evidence="5 6">
    <name type="scientific">Candidatus Desulfovibrio intestinipullorum</name>
    <dbReference type="NCBI Taxonomy" id="2838536"/>
    <lineage>
        <taxon>Bacteria</taxon>
        <taxon>Pseudomonadati</taxon>
        <taxon>Thermodesulfobacteriota</taxon>
        <taxon>Desulfovibrionia</taxon>
        <taxon>Desulfovibrionales</taxon>
        <taxon>Desulfovibrionaceae</taxon>
        <taxon>Desulfovibrio</taxon>
    </lineage>
</organism>
<dbReference type="InterPro" id="IPR014031">
    <property type="entry name" value="Ketoacyl_synth_C"/>
</dbReference>
<dbReference type="PROSITE" id="PS52004">
    <property type="entry name" value="KS3_2"/>
    <property type="match status" value="1"/>
</dbReference>
<dbReference type="CDD" id="cd00834">
    <property type="entry name" value="KAS_I_II"/>
    <property type="match status" value="1"/>
</dbReference>
<protein>
    <submittedName>
        <fullName evidence="5">Beta-ketoacyl-[acyl-carrier-protein] synthase family protein</fullName>
    </submittedName>
</protein>
<proteinExistence type="inferred from homology"/>
<evidence type="ECO:0000256" key="1">
    <source>
        <dbReference type="ARBA" id="ARBA00008467"/>
    </source>
</evidence>
<dbReference type="GO" id="GO:0006633">
    <property type="term" value="P:fatty acid biosynthetic process"/>
    <property type="evidence" value="ECO:0007669"/>
    <property type="project" value="TreeGrafter"/>
</dbReference>
<dbReference type="AlphaFoldDB" id="A0A9D1PXW4"/>
<accession>A0A9D1PXW4</accession>
<dbReference type="SUPFAM" id="SSF53901">
    <property type="entry name" value="Thiolase-like"/>
    <property type="match status" value="2"/>
</dbReference>
<feature type="domain" description="Ketosynthase family 3 (KS3)" evidence="4">
    <location>
        <begin position="1"/>
        <end position="402"/>
    </location>
</feature>
<dbReference type="InterPro" id="IPR014030">
    <property type="entry name" value="Ketoacyl_synth_N"/>
</dbReference>
<evidence type="ECO:0000256" key="2">
    <source>
        <dbReference type="ARBA" id="ARBA00022679"/>
    </source>
</evidence>
<evidence type="ECO:0000256" key="3">
    <source>
        <dbReference type="RuleBase" id="RU003694"/>
    </source>
</evidence>
<dbReference type="Gene3D" id="3.40.47.10">
    <property type="match status" value="1"/>
</dbReference>
<gene>
    <name evidence="5" type="ORF">H9894_09045</name>
</gene>
<dbReference type="Pfam" id="PF00109">
    <property type="entry name" value="ketoacyl-synt"/>
    <property type="match status" value="1"/>
</dbReference>
<dbReference type="GO" id="GO:0004315">
    <property type="term" value="F:3-oxoacyl-[acyl-carrier-protein] synthase activity"/>
    <property type="evidence" value="ECO:0007669"/>
    <property type="project" value="TreeGrafter"/>
</dbReference>
<reference evidence="5" key="1">
    <citation type="journal article" date="2021" name="PeerJ">
        <title>Extensive microbial diversity within the chicken gut microbiome revealed by metagenomics and culture.</title>
        <authorList>
            <person name="Gilroy R."/>
            <person name="Ravi A."/>
            <person name="Getino M."/>
            <person name="Pursley I."/>
            <person name="Horton D.L."/>
            <person name="Alikhan N.F."/>
            <person name="Baker D."/>
            <person name="Gharbi K."/>
            <person name="Hall N."/>
            <person name="Watson M."/>
            <person name="Adriaenssens E.M."/>
            <person name="Foster-Nyarko E."/>
            <person name="Jarju S."/>
            <person name="Secka A."/>
            <person name="Antonio M."/>
            <person name="Oren A."/>
            <person name="Chaudhuri R.R."/>
            <person name="La Ragione R."/>
            <person name="Hildebrand F."/>
            <person name="Pallen M.J."/>
        </authorList>
    </citation>
    <scope>NUCLEOTIDE SEQUENCE</scope>
    <source>
        <strain evidence="5">ChiHecec2B26-446</strain>
    </source>
</reference>
<evidence type="ECO:0000259" key="4">
    <source>
        <dbReference type="PROSITE" id="PS52004"/>
    </source>
</evidence>